<accession>A0ABX6F0H7</accession>
<protein>
    <submittedName>
        <fullName evidence="2">YLR132C</fullName>
    </submittedName>
</protein>
<evidence type="ECO:0000313" key="3">
    <source>
        <dbReference type="Proteomes" id="UP000422736"/>
    </source>
</evidence>
<dbReference type="Proteomes" id="UP000422736">
    <property type="component" value="Chromosome 5"/>
</dbReference>
<keyword evidence="3" id="KW-1185">Reference proteome</keyword>
<name>A0ABX6F0H7_KLUMA</name>
<dbReference type="Pfam" id="PF09749">
    <property type="entry name" value="HVSL"/>
    <property type="match status" value="1"/>
</dbReference>
<dbReference type="Gene3D" id="3.90.1140.10">
    <property type="entry name" value="Cyclic phosphodiesterase"/>
    <property type="match status" value="1"/>
</dbReference>
<dbReference type="EMBL" id="CP015058">
    <property type="protein sequence ID" value="QGN16858.1"/>
    <property type="molecule type" value="Genomic_DNA"/>
</dbReference>
<sequence length="275" mass="30784">MGLVSSDYNSDSDSDSTNSVSETGEDSIKRQCLPELPDDIVYNYNKPVVIDPLNTRMYVAPVSKNIGFLFLELRLDSKQQQIMDLVLKGVNAVMDTHHRNSFEPLHRGKFGAMKPLHVSLSETMMFANESELEEKMGRIRQEIRALECKSVPVALSGGWLVYENFDASLQFLAVGLSEPARGRLKPVLSIVEKYKPRSPVSRQPVGLNNLHVSFGVAQNAYLQQDESVSRQRLDSLRNLVATEASDRLPLLRANLQFRCHELKAKVGTSVITLPL</sequence>
<evidence type="ECO:0000313" key="2">
    <source>
        <dbReference type="EMBL" id="QGN16858.1"/>
    </source>
</evidence>
<feature type="compositionally biased region" description="Low complexity" evidence="1">
    <location>
        <begin position="1"/>
        <end position="21"/>
    </location>
</feature>
<reference evidence="2 3" key="1">
    <citation type="submission" date="2016-03" db="EMBL/GenBank/DDBJ databases">
        <title>How can Kluyveromyces marxianus grow so fast - potential evolutionary course in Saccharomyces Complex revealed by comparative genomics.</title>
        <authorList>
            <person name="Mo W."/>
            <person name="Lu W."/>
            <person name="Yang X."/>
            <person name="Qi J."/>
            <person name="Lv H."/>
        </authorList>
    </citation>
    <scope>NUCLEOTIDE SEQUENCE [LARGE SCALE GENOMIC DNA]</scope>
    <source>
        <strain evidence="2 3">FIM1</strain>
    </source>
</reference>
<evidence type="ECO:0000256" key="1">
    <source>
        <dbReference type="SAM" id="MobiDB-lite"/>
    </source>
</evidence>
<organism evidence="2 3">
    <name type="scientific">Kluyveromyces marxianus</name>
    <name type="common">Yeast</name>
    <name type="synonym">Candida kefyr</name>
    <dbReference type="NCBI Taxonomy" id="4911"/>
    <lineage>
        <taxon>Eukaryota</taxon>
        <taxon>Fungi</taxon>
        <taxon>Dikarya</taxon>
        <taxon>Ascomycota</taxon>
        <taxon>Saccharomycotina</taxon>
        <taxon>Saccharomycetes</taxon>
        <taxon>Saccharomycetales</taxon>
        <taxon>Saccharomycetaceae</taxon>
        <taxon>Kluyveromyces</taxon>
    </lineage>
</organism>
<feature type="region of interest" description="Disordered" evidence="1">
    <location>
        <begin position="1"/>
        <end position="29"/>
    </location>
</feature>
<gene>
    <name evidence="2" type="primary">USB1</name>
    <name evidence="2" type="ORF">FIM1_3584</name>
</gene>
<dbReference type="InterPro" id="IPR027521">
    <property type="entry name" value="Usb1"/>
</dbReference>
<proteinExistence type="predicted"/>